<dbReference type="Proteomes" id="UP000299102">
    <property type="component" value="Unassembled WGS sequence"/>
</dbReference>
<name>A0A4C1TRB8_EUMVA</name>
<feature type="region of interest" description="Disordered" evidence="1">
    <location>
        <begin position="56"/>
        <end position="77"/>
    </location>
</feature>
<evidence type="ECO:0000256" key="1">
    <source>
        <dbReference type="SAM" id="MobiDB-lite"/>
    </source>
</evidence>
<protein>
    <submittedName>
        <fullName evidence="2">Uncharacterized protein</fullName>
    </submittedName>
</protein>
<gene>
    <name evidence="2" type="ORF">EVAR_10085_1</name>
</gene>
<evidence type="ECO:0000313" key="2">
    <source>
        <dbReference type="EMBL" id="GBP16518.1"/>
    </source>
</evidence>
<dbReference type="AlphaFoldDB" id="A0A4C1TRB8"/>
<dbReference type="EMBL" id="BGZK01000079">
    <property type="protein sequence ID" value="GBP16518.1"/>
    <property type="molecule type" value="Genomic_DNA"/>
</dbReference>
<proteinExistence type="predicted"/>
<reference evidence="2 3" key="1">
    <citation type="journal article" date="2019" name="Commun. Biol.">
        <title>The bagworm genome reveals a unique fibroin gene that provides high tensile strength.</title>
        <authorList>
            <person name="Kono N."/>
            <person name="Nakamura H."/>
            <person name="Ohtoshi R."/>
            <person name="Tomita M."/>
            <person name="Numata K."/>
            <person name="Arakawa K."/>
        </authorList>
    </citation>
    <scope>NUCLEOTIDE SEQUENCE [LARGE SCALE GENOMIC DNA]</scope>
</reference>
<organism evidence="2 3">
    <name type="scientific">Eumeta variegata</name>
    <name type="common">Bagworm moth</name>
    <name type="synonym">Eumeta japonica</name>
    <dbReference type="NCBI Taxonomy" id="151549"/>
    <lineage>
        <taxon>Eukaryota</taxon>
        <taxon>Metazoa</taxon>
        <taxon>Ecdysozoa</taxon>
        <taxon>Arthropoda</taxon>
        <taxon>Hexapoda</taxon>
        <taxon>Insecta</taxon>
        <taxon>Pterygota</taxon>
        <taxon>Neoptera</taxon>
        <taxon>Endopterygota</taxon>
        <taxon>Lepidoptera</taxon>
        <taxon>Glossata</taxon>
        <taxon>Ditrysia</taxon>
        <taxon>Tineoidea</taxon>
        <taxon>Psychidae</taxon>
        <taxon>Oiketicinae</taxon>
        <taxon>Eumeta</taxon>
    </lineage>
</organism>
<comment type="caution">
    <text evidence="2">The sequence shown here is derived from an EMBL/GenBank/DDBJ whole genome shotgun (WGS) entry which is preliminary data.</text>
</comment>
<keyword evidence="3" id="KW-1185">Reference proteome</keyword>
<evidence type="ECO:0000313" key="3">
    <source>
        <dbReference type="Proteomes" id="UP000299102"/>
    </source>
</evidence>
<accession>A0A4C1TRB8</accession>
<sequence>MLMWLPRASGGEALALASTRSRFDYNSDADACTTVRLNRAARATTRRTLAQMRDCGSLGSVTPSRPSPSDRCRARAPRRTRVAPIHYTIQGDIAVRAKPLGWQTAPSTLSRRGALDHASYARHVQLDIAEAPVQTIILKGSLPYSTLKLRRPLRSESPAGPRTAFYVNATPNFAAKSTGGASVIPDGFAA</sequence>